<evidence type="ECO:0000256" key="3">
    <source>
        <dbReference type="ARBA" id="ARBA00023004"/>
    </source>
</evidence>
<evidence type="ECO:0000313" key="6">
    <source>
        <dbReference type="EMBL" id="WDE98618.1"/>
    </source>
</evidence>
<organism evidence="6 7">
    <name type="scientific">Lentisphaera profundi</name>
    <dbReference type="NCBI Taxonomy" id="1658616"/>
    <lineage>
        <taxon>Bacteria</taxon>
        <taxon>Pseudomonadati</taxon>
        <taxon>Lentisphaerota</taxon>
        <taxon>Lentisphaeria</taxon>
        <taxon>Lentisphaerales</taxon>
        <taxon>Lentisphaeraceae</taxon>
        <taxon>Lentisphaera</taxon>
    </lineage>
</organism>
<dbReference type="Pfam" id="PF07587">
    <property type="entry name" value="PSD1"/>
    <property type="match status" value="1"/>
</dbReference>
<dbReference type="PROSITE" id="PS51007">
    <property type="entry name" value="CYTC"/>
    <property type="match status" value="1"/>
</dbReference>
<keyword evidence="1 4" id="KW-0349">Heme</keyword>
<keyword evidence="3 4" id="KW-0408">Iron</keyword>
<dbReference type="Pfam" id="PF07635">
    <property type="entry name" value="PSCyt1"/>
    <property type="match status" value="1"/>
</dbReference>
<dbReference type="EMBL" id="CP117812">
    <property type="protein sequence ID" value="WDE98618.1"/>
    <property type="molecule type" value="Genomic_DNA"/>
</dbReference>
<gene>
    <name evidence="6" type="ORF">PQO03_12300</name>
</gene>
<dbReference type="RefSeq" id="WP_274153489.1">
    <property type="nucleotide sequence ID" value="NZ_CP117812.1"/>
</dbReference>
<keyword evidence="7" id="KW-1185">Reference proteome</keyword>
<protein>
    <submittedName>
        <fullName evidence="6">PSD1 and planctomycete cytochrome C domain-containing protein</fullName>
    </submittedName>
</protein>
<name>A0ABY7VZD2_9BACT</name>
<feature type="domain" description="Cytochrome c" evidence="5">
    <location>
        <begin position="18"/>
        <end position="152"/>
    </location>
</feature>
<evidence type="ECO:0000256" key="2">
    <source>
        <dbReference type="ARBA" id="ARBA00022723"/>
    </source>
</evidence>
<keyword evidence="2 4" id="KW-0479">Metal-binding</keyword>
<evidence type="ECO:0000313" key="7">
    <source>
        <dbReference type="Proteomes" id="UP001214250"/>
    </source>
</evidence>
<dbReference type="InterPro" id="IPR022655">
    <property type="entry name" value="DUF1553"/>
</dbReference>
<dbReference type="Pfam" id="PF07583">
    <property type="entry name" value="PSCyt2"/>
    <property type="match status" value="1"/>
</dbReference>
<sequence length="782" mass="89865">MRYLMTLLFAFSANAGIDFTKDIRPIFEKNCYKCHGEKKQKGGVALHEKHLAFQEADGGEAVIIPHDMESILLEVIQEEDEDFRMPPKKALDKNEISLLKQWIKEGAVWPSTGKAEEEKVHWAYIKPESKSLPKVKDKEWAQNFIDYFVIQKIEEEGLKPEARASAETLIRRLSFDLTGLPPSLDLLDKYSSNLKQENYEQLVDELLAQTAFGENWARHWLDLARYADSNGYQRDGFQTLWPYRDWVIKAFNQDMPYDQFTVEQLAGDLLPEPSQSQRVATGFNRCNTLNLEAGTDVEEDRVKQVMERVNTMGTVWLGSSVSCAQCHNHKYDPFTIKQYYQFYAFFNNTPIEGEKSNAKSASLKYSGNGLMIALEGVNPKIHKQSQVLVKKLEKDYLTELQSLAQGKKKLNLKTARQIHQKKFKANDKINKIWADLAKNKKSLAKHKPIITEVMKEMDQPRETRILRKGNFLDPDKRVEMEVPNFLNSMPADAPKNRLGLAYWLISKDNPLTARAAVNRFWREFMGTGIYESLEDIGKQGEVPLNPDLLDALAVDFMENDWSMKKLMKNIVMSATYQQQSTCSDEKRGEDPFNRLYARGPSFRLNAEAIRDNALKLSGALSAKMFGPTARPYQPDNIWRVAGDVDNNYRQSKGEDTYRRGLYTVWRRSSHYPSFANFDAPNRSACTVKRSRSNTPMQALTLMNDPVYVDLAQKLGKRIILLGTNDQERVTQAFRLCTSRQASKEEQQIMLEILDQEKSDVGYDKWFTLASVLLNLHETINRD</sequence>
<dbReference type="InterPro" id="IPR036909">
    <property type="entry name" value="Cyt_c-like_dom_sf"/>
</dbReference>
<proteinExistence type="predicted"/>
<dbReference type="SUPFAM" id="SSF46626">
    <property type="entry name" value="Cytochrome c"/>
    <property type="match status" value="1"/>
</dbReference>
<evidence type="ECO:0000256" key="1">
    <source>
        <dbReference type="ARBA" id="ARBA00022617"/>
    </source>
</evidence>
<evidence type="ECO:0000259" key="5">
    <source>
        <dbReference type="PROSITE" id="PS51007"/>
    </source>
</evidence>
<dbReference type="PANTHER" id="PTHR35889">
    <property type="entry name" value="CYCLOINULO-OLIGOSACCHARIDE FRUCTANOTRANSFERASE-RELATED"/>
    <property type="match status" value="1"/>
</dbReference>
<dbReference type="InterPro" id="IPR011429">
    <property type="entry name" value="Cyt_c_Planctomycete-type"/>
</dbReference>
<dbReference type="InterPro" id="IPR011444">
    <property type="entry name" value="DUF1549"/>
</dbReference>
<dbReference type="InterPro" id="IPR009056">
    <property type="entry name" value="Cyt_c-like_dom"/>
</dbReference>
<accession>A0ABY7VZD2</accession>
<dbReference type="PANTHER" id="PTHR35889:SF3">
    <property type="entry name" value="F-BOX DOMAIN-CONTAINING PROTEIN"/>
    <property type="match status" value="1"/>
</dbReference>
<reference evidence="6 7" key="1">
    <citation type="submission" date="2023-02" db="EMBL/GenBank/DDBJ databases">
        <title>Genome sequence of Lentisphaera profundi SAORIC-696.</title>
        <authorList>
            <person name="Kim e."/>
            <person name="Cho J.-C."/>
            <person name="Choi A."/>
            <person name="Kang I."/>
        </authorList>
    </citation>
    <scope>NUCLEOTIDE SEQUENCE [LARGE SCALE GENOMIC DNA]</scope>
    <source>
        <strain evidence="6 7">SAORIC-696</strain>
    </source>
</reference>
<dbReference type="Proteomes" id="UP001214250">
    <property type="component" value="Chromosome 2"/>
</dbReference>
<evidence type="ECO:0000256" key="4">
    <source>
        <dbReference type="PROSITE-ProRule" id="PRU00433"/>
    </source>
</evidence>